<sequence>MTGTVHTLLRTLTGLMLVLILTTCSGTRQQPVAETAVQNVVLILTDDQGAHLSALGTPGLRTPNIDALAENAVLFTNAFAAVPSCSPSRSSINTGMFPHANGHWRNTITPTLRDPDEAFGRNATVVDKVGIHEYIKTLPEVLHEAGYFTAITQKFHMSPPWKFPYSARNPVHNDPAKYREVIGEFIDAAGDKPFFFQANISPPHRPFFQHLEQFPEYRVNPDSVVVPGDLADTPAMRADWAEYLGCVQLADACTGSIIEVLRERGLLENTLIIFTGDQGQAYHRAKASAYYAGLHVPLIVSGPPAPDTGSCNDALISLTDLMPSILEFLKLPVPETVQGRSFIPLLGHSPNAVYRKYVFGEHNSHGPTRAEHYPTRMVFDGRWYYLRNLLPGKIYELPADLKAIKGWGNHSYEATIAAGQSHPEAYQLLRTLEAGRPTEELYDMDNDPFQTNNLAENTDYAKKKNELADVLDAWRKRTGDLADDPLDIPTRQQTKRSTH</sequence>
<comment type="caution">
    <text evidence="5">The sequence shown here is derived from an EMBL/GenBank/DDBJ whole genome shotgun (WGS) entry which is preliminary data.</text>
</comment>
<dbReference type="SUPFAM" id="SSF53649">
    <property type="entry name" value="Alkaline phosphatase-like"/>
    <property type="match status" value="1"/>
</dbReference>
<accession>A0A5C7FA99</accession>
<feature type="domain" description="Sulfatase N-terminal" evidence="4">
    <location>
        <begin position="38"/>
        <end position="329"/>
    </location>
</feature>
<name>A0A5C7FA99_9BACT</name>
<keyword evidence="6" id="KW-1185">Reference proteome</keyword>
<dbReference type="EMBL" id="VOXD01000040">
    <property type="protein sequence ID" value="TXF86328.1"/>
    <property type="molecule type" value="Genomic_DNA"/>
</dbReference>
<dbReference type="RefSeq" id="WP_147932475.1">
    <property type="nucleotide sequence ID" value="NZ_VOXD01000040.1"/>
</dbReference>
<comment type="similarity">
    <text evidence="1">Belongs to the sulfatase family.</text>
</comment>
<evidence type="ECO:0000313" key="5">
    <source>
        <dbReference type="EMBL" id="TXF86328.1"/>
    </source>
</evidence>
<feature type="region of interest" description="Disordered" evidence="3">
    <location>
        <begin position="480"/>
        <end position="499"/>
    </location>
</feature>
<dbReference type="InterPro" id="IPR000917">
    <property type="entry name" value="Sulfatase_N"/>
</dbReference>
<dbReference type="Pfam" id="PF00884">
    <property type="entry name" value="Sulfatase"/>
    <property type="match status" value="1"/>
</dbReference>
<dbReference type="OrthoDB" id="9789742at2"/>
<evidence type="ECO:0000256" key="2">
    <source>
        <dbReference type="ARBA" id="ARBA00022801"/>
    </source>
</evidence>
<dbReference type="InterPro" id="IPR017850">
    <property type="entry name" value="Alkaline_phosphatase_core_sf"/>
</dbReference>
<evidence type="ECO:0000313" key="6">
    <source>
        <dbReference type="Proteomes" id="UP000321907"/>
    </source>
</evidence>
<organism evidence="5 6">
    <name type="scientific">Neolewinella aurantiaca</name>
    <dbReference type="NCBI Taxonomy" id="2602767"/>
    <lineage>
        <taxon>Bacteria</taxon>
        <taxon>Pseudomonadati</taxon>
        <taxon>Bacteroidota</taxon>
        <taxon>Saprospiria</taxon>
        <taxon>Saprospirales</taxon>
        <taxon>Lewinellaceae</taxon>
        <taxon>Neolewinella</taxon>
    </lineage>
</organism>
<evidence type="ECO:0000259" key="4">
    <source>
        <dbReference type="Pfam" id="PF00884"/>
    </source>
</evidence>
<dbReference type="AlphaFoldDB" id="A0A5C7FA99"/>
<dbReference type="InterPro" id="IPR050738">
    <property type="entry name" value="Sulfatase"/>
</dbReference>
<gene>
    <name evidence="5" type="ORF">FUA23_19610</name>
</gene>
<dbReference type="PANTHER" id="PTHR42693">
    <property type="entry name" value="ARYLSULFATASE FAMILY MEMBER"/>
    <property type="match status" value="1"/>
</dbReference>
<reference evidence="5 6" key="1">
    <citation type="submission" date="2019-08" db="EMBL/GenBank/DDBJ databases">
        <title>Lewinella sp. strain SSH13 Genome sequencing and assembly.</title>
        <authorList>
            <person name="Kim I."/>
        </authorList>
    </citation>
    <scope>NUCLEOTIDE SEQUENCE [LARGE SCALE GENOMIC DNA]</scope>
    <source>
        <strain evidence="5 6">SSH13</strain>
    </source>
</reference>
<evidence type="ECO:0000256" key="3">
    <source>
        <dbReference type="SAM" id="MobiDB-lite"/>
    </source>
</evidence>
<keyword evidence="2" id="KW-0378">Hydrolase</keyword>
<dbReference type="GO" id="GO:0004065">
    <property type="term" value="F:arylsulfatase activity"/>
    <property type="evidence" value="ECO:0007669"/>
    <property type="project" value="TreeGrafter"/>
</dbReference>
<dbReference type="PANTHER" id="PTHR42693:SF53">
    <property type="entry name" value="ENDO-4-O-SULFATASE"/>
    <property type="match status" value="1"/>
</dbReference>
<dbReference type="Gene3D" id="3.40.720.10">
    <property type="entry name" value="Alkaline Phosphatase, subunit A"/>
    <property type="match status" value="1"/>
</dbReference>
<dbReference type="CDD" id="cd16027">
    <property type="entry name" value="SGSH"/>
    <property type="match status" value="1"/>
</dbReference>
<protein>
    <submittedName>
        <fullName evidence="5">Sulfatase</fullName>
    </submittedName>
</protein>
<proteinExistence type="inferred from homology"/>
<evidence type="ECO:0000256" key="1">
    <source>
        <dbReference type="ARBA" id="ARBA00008779"/>
    </source>
</evidence>
<dbReference type="Proteomes" id="UP000321907">
    <property type="component" value="Unassembled WGS sequence"/>
</dbReference>